<dbReference type="PANTHER" id="PTHR41795:SF1">
    <property type="entry name" value="EXOPOLYSACCHARIDE SYNTHESIS PROTEIN"/>
    <property type="match status" value="1"/>
</dbReference>
<feature type="transmembrane region" description="Helical" evidence="1">
    <location>
        <begin position="139"/>
        <end position="164"/>
    </location>
</feature>
<dbReference type="Proteomes" id="UP000019593">
    <property type="component" value="Chromosome"/>
</dbReference>
<keyword evidence="1" id="KW-0812">Transmembrane</keyword>
<dbReference type="KEGG" id="red:roselon_00162"/>
<reference evidence="2 3" key="1">
    <citation type="submission" date="2013-03" db="EMBL/GenBank/DDBJ databases">
        <authorList>
            <person name="Fiebig A."/>
            <person name="Goeker M."/>
            <person name="Klenk H.-P.P."/>
        </authorList>
    </citation>
    <scope>NUCLEOTIDE SEQUENCE [LARGE SCALE GENOMIC DNA]</scope>
    <source>
        <strain evidence="3">DSM 19469</strain>
    </source>
</reference>
<dbReference type="AlphaFoldDB" id="W8RNA5"/>
<dbReference type="HOGENOM" id="CLU_093444_1_1_5"/>
<evidence type="ECO:0000313" key="2">
    <source>
        <dbReference type="EMBL" id="AHM02619.1"/>
    </source>
</evidence>
<dbReference type="OrthoDB" id="7949130at2"/>
<keyword evidence="3" id="KW-1185">Reference proteome</keyword>
<proteinExistence type="predicted"/>
<sequence length="208" mass="21754">MTMHAPDENAADQHGAGALNGVLDDLGRLAEGRTTVAFGDIVSTLGARGFGPLLLILSLFLMVPVGAIPGVPAAVGLVVIGIGAQVARGRKGLWLPQRVNRLRIEGQRVTQAIAVLRPRLQWLGRVLHRRLPLLAEGRLSLMTIGLVLICLGIAMVIIGFVPLLPLLLALPALVFGIGLTMRDGVVVLLGHAGLIPAVIVAWRSLAGG</sequence>
<keyword evidence="1" id="KW-0472">Membrane</keyword>
<dbReference type="InterPro" id="IPR010331">
    <property type="entry name" value="ExoD"/>
</dbReference>
<dbReference type="PANTHER" id="PTHR41795">
    <property type="entry name" value="EXOPOLYSACCHARIDE SYNTHESIS PROTEIN"/>
    <property type="match status" value="1"/>
</dbReference>
<name>W8RNA5_9RHOB</name>
<organism evidence="2 3">
    <name type="scientific">Roseicyclus elongatus DSM 19469</name>
    <dbReference type="NCBI Taxonomy" id="1294273"/>
    <lineage>
        <taxon>Bacteria</taxon>
        <taxon>Pseudomonadati</taxon>
        <taxon>Pseudomonadota</taxon>
        <taxon>Alphaproteobacteria</taxon>
        <taxon>Rhodobacterales</taxon>
        <taxon>Roseobacteraceae</taxon>
        <taxon>Roseicyclus</taxon>
    </lineage>
</organism>
<accession>W8RNA5</accession>
<dbReference type="eggNOG" id="COG3932">
    <property type="taxonomic scope" value="Bacteria"/>
</dbReference>
<dbReference type="PIRSF" id="PIRSF033239">
    <property type="entry name" value="ExoD"/>
    <property type="match status" value="1"/>
</dbReference>
<dbReference type="STRING" id="1294273.roselon_00162"/>
<feature type="transmembrane region" description="Helical" evidence="1">
    <location>
        <begin position="53"/>
        <end position="82"/>
    </location>
</feature>
<keyword evidence="1" id="KW-1133">Transmembrane helix</keyword>
<evidence type="ECO:0000256" key="1">
    <source>
        <dbReference type="SAM" id="Phobius"/>
    </source>
</evidence>
<dbReference type="PATRIC" id="fig|1294273.3.peg.155"/>
<gene>
    <name evidence="2" type="ORF">roselon_00162</name>
</gene>
<protein>
    <recommendedName>
        <fullName evidence="4">Exopolysaccharide synthesis, ExoD</fullName>
    </recommendedName>
</protein>
<feature type="transmembrane region" description="Helical" evidence="1">
    <location>
        <begin position="184"/>
        <end position="202"/>
    </location>
</feature>
<evidence type="ECO:0008006" key="4">
    <source>
        <dbReference type="Google" id="ProtNLM"/>
    </source>
</evidence>
<dbReference type="EMBL" id="CP004372">
    <property type="protein sequence ID" value="AHM02619.1"/>
    <property type="molecule type" value="Genomic_DNA"/>
</dbReference>
<evidence type="ECO:0000313" key="3">
    <source>
        <dbReference type="Proteomes" id="UP000019593"/>
    </source>
</evidence>
<dbReference type="Pfam" id="PF06055">
    <property type="entry name" value="ExoD"/>
    <property type="match status" value="1"/>
</dbReference>